<feature type="compositionally biased region" description="Low complexity" evidence="1">
    <location>
        <begin position="10"/>
        <end position="25"/>
    </location>
</feature>
<protein>
    <submittedName>
        <fullName evidence="2">Uncharacterized protein</fullName>
    </submittedName>
</protein>
<feature type="region of interest" description="Disordered" evidence="1">
    <location>
        <begin position="1"/>
        <end position="25"/>
    </location>
</feature>
<gene>
    <name evidence="2" type="ORF">PUN28_019795</name>
</gene>
<feature type="region of interest" description="Disordered" evidence="1">
    <location>
        <begin position="39"/>
        <end position="78"/>
    </location>
</feature>
<reference evidence="2 3" key="1">
    <citation type="submission" date="2023-03" db="EMBL/GenBank/DDBJ databases">
        <title>High recombination rates correlate with genetic variation in Cardiocondyla obscurior ants.</title>
        <authorList>
            <person name="Errbii M."/>
        </authorList>
    </citation>
    <scope>NUCLEOTIDE SEQUENCE [LARGE SCALE GENOMIC DNA]</scope>
    <source>
        <strain evidence="2">Alpha-2009</strain>
        <tissue evidence="2">Whole body</tissue>
    </source>
</reference>
<evidence type="ECO:0000313" key="2">
    <source>
        <dbReference type="EMBL" id="KAL0099613.1"/>
    </source>
</evidence>
<keyword evidence="3" id="KW-1185">Reference proteome</keyword>
<feature type="compositionally biased region" description="Basic residues" evidence="1">
    <location>
        <begin position="49"/>
        <end position="58"/>
    </location>
</feature>
<dbReference type="EMBL" id="JADYXP020000027">
    <property type="protein sequence ID" value="KAL0099613.1"/>
    <property type="molecule type" value="Genomic_DNA"/>
</dbReference>
<proteinExistence type="predicted"/>
<comment type="caution">
    <text evidence="2">The sequence shown here is derived from an EMBL/GenBank/DDBJ whole genome shotgun (WGS) entry which is preliminary data.</text>
</comment>
<organism evidence="2 3">
    <name type="scientific">Cardiocondyla obscurior</name>
    <dbReference type="NCBI Taxonomy" id="286306"/>
    <lineage>
        <taxon>Eukaryota</taxon>
        <taxon>Metazoa</taxon>
        <taxon>Ecdysozoa</taxon>
        <taxon>Arthropoda</taxon>
        <taxon>Hexapoda</taxon>
        <taxon>Insecta</taxon>
        <taxon>Pterygota</taxon>
        <taxon>Neoptera</taxon>
        <taxon>Endopterygota</taxon>
        <taxon>Hymenoptera</taxon>
        <taxon>Apocrita</taxon>
        <taxon>Aculeata</taxon>
        <taxon>Formicoidea</taxon>
        <taxon>Formicidae</taxon>
        <taxon>Myrmicinae</taxon>
        <taxon>Cardiocondyla</taxon>
    </lineage>
</organism>
<feature type="compositionally biased region" description="Basic and acidic residues" evidence="1">
    <location>
        <begin position="107"/>
        <end position="117"/>
    </location>
</feature>
<dbReference type="Proteomes" id="UP001430953">
    <property type="component" value="Unassembled WGS sequence"/>
</dbReference>
<sequence length="155" mass="17667">MGGLGEDAFSLSSLSSSSPSSSSPLRAVIPYAVESLYRSVPRRPAVPRDRHRRRRRRGSSAPQEAKNKHVNGKQRRRRKIFTGARDFLFFGVGCVGGSDVIVDGEPYDTREDKKREPLGASGATLGVPVPDQEQKERREHRSKRRRRRRWWGRTR</sequence>
<feature type="compositionally biased region" description="Basic residues" evidence="1">
    <location>
        <begin position="140"/>
        <end position="155"/>
    </location>
</feature>
<feature type="compositionally biased region" description="Basic residues" evidence="1">
    <location>
        <begin position="68"/>
        <end position="78"/>
    </location>
</feature>
<feature type="region of interest" description="Disordered" evidence="1">
    <location>
        <begin position="97"/>
        <end position="155"/>
    </location>
</feature>
<dbReference type="AlphaFoldDB" id="A0AAW2E7E7"/>
<accession>A0AAW2E7E7</accession>
<evidence type="ECO:0000256" key="1">
    <source>
        <dbReference type="SAM" id="MobiDB-lite"/>
    </source>
</evidence>
<evidence type="ECO:0000313" key="3">
    <source>
        <dbReference type="Proteomes" id="UP001430953"/>
    </source>
</evidence>
<name>A0AAW2E7E7_9HYME</name>